<keyword evidence="6" id="KW-0723">Serine/threonine-protein kinase</keyword>
<gene>
    <name evidence="20" type="ORF">WOLCODRAFT_135593</name>
</gene>
<comment type="similarity">
    <text evidence="3">Belongs to the protein kinase superfamily. STE Ser/Thr protein kinase family. STE20 subfamily.</text>
</comment>
<keyword evidence="5" id="KW-0963">Cytoplasm</keyword>
<dbReference type="OrthoDB" id="248923at2759"/>
<dbReference type="InterPro" id="IPR048288">
    <property type="entry name" value="PDCD10_N"/>
</dbReference>
<dbReference type="AlphaFoldDB" id="A0A2H3J3A9"/>
<keyword evidence="17" id="KW-0175">Coiled coil</keyword>
<dbReference type="InterPro" id="IPR011009">
    <property type="entry name" value="Kinase-like_dom_sf"/>
</dbReference>
<comment type="cofactor">
    <cofactor evidence="1">
        <name>Mg(2+)</name>
        <dbReference type="ChEBI" id="CHEBI:18420"/>
    </cofactor>
</comment>
<dbReference type="SUPFAM" id="SSF56112">
    <property type="entry name" value="Protein kinase-like (PK-like)"/>
    <property type="match status" value="1"/>
</dbReference>
<evidence type="ECO:0000259" key="19">
    <source>
        <dbReference type="PROSITE" id="PS50011"/>
    </source>
</evidence>
<evidence type="ECO:0000256" key="16">
    <source>
        <dbReference type="PROSITE-ProRule" id="PRU10141"/>
    </source>
</evidence>
<evidence type="ECO:0000256" key="2">
    <source>
        <dbReference type="ARBA" id="ARBA00004496"/>
    </source>
</evidence>
<evidence type="ECO:0000256" key="15">
    <source>
        <dbReference type="ARBA" id="ARBA00048679"/>
    </source>
</evidence>
<evidence type="ECO:0000256" key="14">
    <source>
        <dbReference type="ARBA" id="ARBA00047899"/>
    </source>
</evidence>
<evidence type="ECO:0000256" key="8">
    <source>
        <dbReference type="ARBA" id="ARBA00022679"/>
    </source>
</evidence>
<dbReference type="Gene3D" id="1.10.510.10">
    <property type="entry name" value="Transferase(Phosphotransferase) domain 1"/>
    <property type="match status" value="1"/>
</dbReference>
<dbReference type="EC" id="2.7.11.1" evidence="4"/>
<evidence type="ECO:0000313" key="20">
    <source>
        <dbReference type="EMBL" id="PCH34263.1"/>
    </source>
</evidence>
<dbReference type="Pfam" id="PF00069">
    <property type="entry name" value="Pkinase"/>
    <property type="match status" value="1"/>
</dbReference>
<name>A0A2H3J3A9_WOLCO</name>
<sequence length="505" mass="56050">MESRHQDPEEFYVKQDRIGKGSFGEVYKGYDKRTQKTVAIKIIDLESAEDEIEDIQQEIQILSQLDSPHVTKYHGSYLKGSHLWIVMEYCSGGSCSDLMKPGVFREEYIAIIVRELLKGLDYLHTEGKLHRDIKAANILLSANGDVKLADFGVSGQLSGTLSAKKNTFVGTPYWMSPEVIKQSGYDHKADIWSLGITAIELAKGEPPYAELHPMKVLFLIPKNPAPSLEGPFSKLFREFVSCCLQRDPRDRPTARDLLKHKFVRMAKKTSYLTELIERHERWKAEGGERVEEEERQQVEDLANSDPEDLWDFGTVRHALTVGRAQPNPIQVSGPPLTWEMNGTPRADDSPTAASPSTPSGRRDVSLSSQATSVSSRTQVAPTSPAAKKFDKQATIRNGTPAGSTRQPSDEYDDFEDPDGEAFAASGGAVRHPSAVDDELPDTTMLDSVVLPAIASLFPRVSTQEARVALSALQRAFTEAERIIPGVTMELINEIVDSVEHVEDDR</sequence>
<feature type="region of interest" description="Disordered" evidence="18">
    <location>
        <begin position="323"/>
        <end position="419"/>
    </location>
</feature>
<dbReference type="PROSITE" id="PS50011">
    <property type="entry name" value="PROTEIN_KINASE_DOM"/>
    <property type="match status" value="1"/>
</dbReference>
<dbReference type="InterPro" id="IPR046409">
    <property type="entry name" value="PDC10_dimerisation_sf"/>
</dbReference>
<feature type="binding site" evidence="16">
    <location>
        <position position="41"/>
    </location>
    <ligand>
        <name>ATP</name>
        <dbReference type="ChEBI" id="CHEBI:30616"/>
    </ligand>
</feature>
<dbReference type="GO" id="GO:0004674">
    <property type="term" value="F:protein serine/threonine kinase activity"/>
    <property type="evidence" value="ECO:0007669"/>
    <property type="project" value="UniProtKB-KW"/>
</dbReference>
<feature type="compositionally biased region" description="Acidic residues" evidence="18">
    <location>
        <begin position="409"/>
        <end position="419"/>
    </location>
</feature>
<dbReference type="PANTHER" id="PTHR48012:SF10">
    <property type="entry name" value="FI20177P1"/>
    <property type="match status" value="1"/>
</dbReference>
<dbReference type="GO" id="GO:0046872">
    <property type="term" value="F:metal ion binding"/>
    <property type="evidence" value="ECO:0007669"/>
    <property type="project" value="UniProtKB-KW"/>
</dbReference>
<evidence type="ECO:0000256" key="12">
    <source>
        <dbReference type="ARBA" id="ARBA00022840"/>
    </source>
</evidence>
<dbReference type="EMBL" id="KB467831">
    <property type="protein sequence ID" value="PCH34263.1"/>
    <property type="molecule type" value="Genomic_DNA"/>
</dbReference>
<dbReference type="InterPro" id="IPR000719">
    <property type="entry name" value="Prot_kinase_dom"/>
</dbReference>
<reference evidence="20 21" key="1">
    <citation type="journal article" date="2012" name="Science">
        <title>The Paleozoic origin of enzymatic lignin decomposition reconstructed from 31 fungal genomes.</title>
        <authorList>
            <person name="Floudas D."/>
            <person name="Binder M."/>
            <person name="Riley R."/>
            <person name="Barry K."/>
            <person name="Blanchette R.A."/>
            <person name="Henrissat B."/>
            <person name="Martinez A.T."/>
            <person name="Otillar R."/>
            <person name="Spatafora J.W."/>
            <person name="Yadav J.S."/>
            <person name="Aerts A."/>
            <person name="Benoit I."/>
            <person name="Boyd A."/>
            <person name="Carlson A."/>
            <person name="Copeland A."/>
            <person name="Coutinho P.M."/>
            <person name="de Vries R.P."/>
            <person name="Ferreira P."/>
            <person name="Findley K."/>
            <person name="Foster B."/>
            <person name="Gaskell J."/>
            <person name="Glotzer D."/>
            <person name="Gorecki P."/>
            <person name="Heitman J."/>
            <person name="Hesse C."/>
            <person name="Hori C."/>
            <person name="Igarashi K."/>
            <person name="Jurgens J.A."/>
            <person name="Kallen N."/>
            <person name="Kersten P."/>
            <person name="Kohler A."/>
            <person name="Kuees U."/>
            <person name="Kumar T.K.A."/>
            <person name="Kuo A."/>
            <person name="LaButti K."/>
            <person name="Larrondo L.F."/>
            <person name="Lindquist E."/>
            <person name="Ling A."/>
            <person name="Lombard V."/>
            <person name="Lucas S."/>
            <person name="Lundell T."/>
            <person name="Martin R."/>
            <person name="McLaughlin D.J."/>
            <person name="Morgenstern I."/>
            <person name="Morin E."/>
            <person name="Murat C."/>
            <person name="Nagy L.G."/>
            <person name="Nolan M."/>
            <person name="Ohm R.A."/>
            <person name="Patyshakuliyeva A."/>
            <person name="Rokas A."/>
            <person name="Ruiz-Duenas F.J."/>
            <person name="Sabat G."/>
            <person name="Salamov A."/>
            <person name="Samejima M."/>
            <person name="Schmutz J."/>
            <person name="Slot J.C."/>
            <person name="St John F."/>
            <person name="Stenlid J."/>
            <person name="Sun H."/>
            <person name="Sun S."/>
            <person name="Syed K."/>
            <person name="Tsang A."/>
            <person name="Wiebenga A."/>
            <person name="Young D."/>
            <person name="Pisabarro A."/>
            <person name="Eastwood D.C."/>
            <person name="Martin F."/>
            <person name="Cullen D."/>
            <person name="Grigoriev I.V."/>
            <person name="Hibbett D.S."/>
        </authorList>
    </citation>
    <scope>NUCLEOTIDE SEQUENCE [LARGE SCALE GENOMIC DNA]</scope>
    <source>
        <strain evidence="20 21">MD-104</strain>
    </source>
</reference>
<feature type="compositionally biased region" description="Polar residues" evidence="18">
    <location>
        <begin position="394"/>
        <end position="406"/>
    </location>
</feature>
<accession>A0A2H3J3A9</accession>
<evidence type="ECO:0000256" key="6">
    <source>
        <dbReference type="ARBA" id="ARBA00022527"/>
    </source>
</evidence>
<evidence type="ECO:0000256" key="10">
    <source>
        <dbReference type="ARBA" id="ARBA00022741"/>
    </source>
</evidence>
<dbReference type="InterPro" id="IPR050629">
    <property type="entry name" value="STE20/SPS1-PAK"/>
</dbReference>
<proteinExistence type="inferred from homology"/>
<dbReference type="GO" id="GO:0005737">
    <property type="term" value="C:cytoplasm"/>
    <property type="evidence" value="ECO:0007669"/>
    <property type="project" value="UniProtKB-SubCell"/>
</dbReference>
<protein>
    <recommendedName>
        <fullName evidence="4">non-specific serine/threonine protein kinase</fullName>
        <ecNumber evidence="4">2.7.11.1</ecNumber>
    </recommendedName>
</protein>
<dbReference type="PANTHER" id="PTHR48012">
    <property type="entry name" value="STERILE20-LIKE KINASE, ISOFORM B-RELATED"/>
    <property type="match status" value="1"/>
</dbReference>
<feature type="compositionally biased region" description="Low complexity" evidence="18">
    <location>
        <begin position="349"/>
        <end position="379"/>
    </location>
</feature>
<evidence type="ECO:0000256" key="9">
    <source>
        <dbReference type="ARBA" id="ARBA00022723"/>
    </source>
</evidence>
<evidence type="ECO:0000313" key="21">
    <source>
        <dbReference type="Proteomes" id="UP000218811"/>
    </source>
</evidence>
<keyword evidence="11 20" id="KW-0418">Kinase</keyword>
<dbReference type="InterPro" id="IPR017441">
    <property type="entry name" value="Protein_kinase_ATP_BS"/>
</dbReference>
<evidence type="ECO:0000256" key="18">
    <source>
        <dbReference type="SAM" id="MobiDB-lite"/>
    </source>
</evidence>
<feature type="coiled-coil region" evidence="17">
    <location>
        <begin position="38"/>
        <end position="65"/>
    </location>
</feature>
<keyword evidence="8" id="KW-0808">Transferase</keyword>
<evidence type="ECO:0000256" key="1">
    <source>
        <dbReference type="ARBA" id="ARBA00001946"/>
    </source>
</evidence>
<dbReference type="Gene3D" id="1.10.12.70">
    <property type="match status" value="1"/>
</dbReference>
<dbReference type="Pfam" id="PF20929">
    <property type="entry name" value="PDCD10_N"/>
    <property type="match status" value="1"/>
</dbReference>
<comment type="subcellular location">
    <subcellularLocation>
        <location evidence="2">Cytoplasm</location>
    </subcellularLocation>
</comment>
<keyword evidence="9" id="KW-0479">Metal-binding</keyword>
<feature type="region of interest" description="Disordered" evidence="18">
    <location>
        <begin position="285"/>
        <end position="309"/>
    </location>
</feature>
<dbReference type="STRING" id="742152.A0A2H3J3A9"/>
<keyword evidence="7" id="KW-0597">Phosphoprotein</keyword>
<keyword evidence="10 16" id="KW-0547">Nucleotide-binding</keyword>
<feature type="domain" description="Protein kinase" evidence="19">
    <location>
        <begin position="12"/>
        <end position="263"/>
    </location>
</feature>
<evidence type="ECO:0000256" key="17">
    <source>
        <dbReference type="SAM" id="Coils"/>
    </source>
</evidence>
<evidence type="ECO:0000256" key="7">
    <source>
        <dbReference type="ARBA" id="ARBA00022553"/>
    </source>
</evidence>
<keyword evidence="21" id="KW-1185">Reference proteome</keyword>
<evidence type="ECO:0000256" key="11">
    <source>
        <dbReference type="ARBA" id="ARBA00022777"/>
    </source>
</evidence>
<dbReference type="OMA" id="HVWLKDD"/>
<dbReference type="PROSITE" id="PS00107">
    <property type="entry name" value="PROTEIN_KINASE_ATP"/>
    <property type="match status" value="1"/>
</dbReference>
<dbReference type="FunFam" id="3.30.200.20:FF:000092">
    <property type="entry name" value="Serine/threonine-protein kinase 24"/>
    <property type="match status" value="1"/>
</dbReference>
<evidence type="ECO:0000256" key="3">
    <source>
        <dbReference type="ARBA" id="ARBA00008874"/>
    </source>
</evidence>
<dbReference type="SMART" id="SM00220">
    <property type="entry name" value="S_TKc"/>
    <property type="match status" value="1"/>
</dbReference>
<organism evidence="20 21">
    <name type="scientific">Wolfiporia cocos (strain MD-104)</name>
    <name type="common">Brown rot fungus</name>
    <dbReference type="NCBI Taxonomy" id="742152"/>
    <lineage>
        <taxon>Eukaryota</taxon>
        <taxon>Fungi</taxon>
        <taxon>Dikarya</taxon>
        <taxon>Basidiomycota</taxon>
        <taxon>Agaricomycotina</taxon>
        <taxon>Agaricomycetes</taxon>
        <taxon>Polyporales</taxon>
        <taxon>Phaeolaceae</taxon>
        <taxon>Wolfiporia</taxon>
    </lineage>
</organism>
<dbReference type="Gene3D" id="3.30.200.20">
    <property type="entry name" value="Phosphorylase Kinase, domain 1"/>
    <property type="match status" value="1"/>
</dbReference>
<evidence type="ECO:0000256" key="4">
    <source>
        <dbReference type="ARBA" id="ARBA00012513"/>
    </source>
</evidence>
<dbReference type="Proteomes" id="UP000218811">
    <property type="component" value="Unassembled WGS sequence"/>
</dbReference>
<comment type="catalytic activity">
    <reaction evidence="14">
        <text>L-threonyl-[protein] + ATP = O-phospho-L-threonyl-[protein] + ADP + H(+)</text>
        <dbReference type="Rhea" id="RHEA:46608"/>
        <dbReference type="Rhea" id="RHEA-COMP:11060"/>
        <dbReference type="Rhea" id="RHEA-COMP:11605"/>
        <dbReference type="ChEBI" id="CHEBI:15378"/>
        <dbReference type="ChEBI" id="CHEBI:30013"/>
        <dbReference type="ChEBI" id="CHEBI:30616"/>
        <dbReference type="ChEBI" id="CHEBI:61977"/>
        <dbReference type="ChEBI" id="CHEBI:456216"/>
        <dbReference type="EC" id="2.7.11.1"/>
    </reaction>
</comment>
<keyword evidence="12 16" id="KW-0067">ATP-binding</keyword>
<dbReference type="GO" id="GO:0005524">
    <property type="term" value="F:ATP binding"/>
    <property type="evidence" value="ECO:0007669"/>
    <property type="project" value="UniProtKB-UniRule"/>
</dbReference>
<dbReference type="FunFam" id="1.10.510.10:FF:000411">
    <property type="entry name" value="Probable Ste20-like kinase Don3"/>
    <property type="match status" value="1"/>
</dbReference>
<evidence type="ECO:0000256" key="5">
    <source>
        <dbReference type="ARBA" id="ARBA00022490"/>
    </source>
</evidence>
<keyword evidence="13" id="KW-0460">Magnesium</keyword>
<comment type="catalytic activity">
    <reaction evidence="15">
        <text>L-seryl-[protein] + ATP = O-phospho-L-seryl-[protein] + ADP + H(+)</text>
        <dbReference type="Rhea" id="RHEA:17989"/>
        <dbReference type="Rhea" id="RHEA-COMP:9863"/>
        <dbReference type="Rhea" id="RHEA-COMP:11604"/>
        <dbReference type="ChEBI" id="CHEBI:15378"/>
        <dbReference type="ChEBI" id="CHEBI:29999"/>
        <dbReference type="ChEBI" id="CHEBI:30616"/>
        <dbReference type="ChEBI" id="CHEBI:83421"/>
        <dbReference type="ChEBI" id="CHEBI:456216"/>
        <dbReference type="EC" id="2.7.11.1"/>
    </reaction>
</comment>
<evidence type="ECO:0000256" key="13">
    <source>
        <dbReference type="ARBA" id="ARBA00022842"/>
    </source>
</evidence>
<dbReference type="CDD" id="cd06609">
    <property type="entry name" value="STKc_MST3_like"/>
    <property type="match status" value="1"/>
</dbReference>